<accession>A0A212K2V6</accession>
<dbReference type="GO" id="GO:0031992">
    <property type="term" value="F:energy transducer activity"/>
    <property type="evidence" value="ECO:0007669"/>
    <property type="project" value="TreeGrafter"/>
</dbReference>
<evidence type="ECO:0000259" key="1">
    <source>
        <dbReference type="Pfam" id="PF03544"/>
    </source>
</evidence>
<dbReference type="EMBL" id="FLUM01000003">
    <property type="protein sequence ID" value="SBW05977.1"/>
    <property type="molecule type" value="Genomic_DNA"/>
</dbReference>
<dbReference type="InterPro" id="IPR037682">
    <property type="entry name" value="TonB_C"/>
</dbReference>
<dbReference type="PANTHER" id="PTHR33446:SF2">
    <property type="entry name" value="PROTEIN TONB"/>
    <property type="match status" value="1"/>
</dbReference>
<organism evidence="2">
    <name type="scientific">uncultured Dysgonomonas sp</name>
    <dbReference type="NCBI Taxonomy" id="206096"/>
    <lineage>
        <taxon>Bacteria</taxon>
        <taxon>Pseudomonadati</taxon>
        <taxon>Bacteroidota</taxon>
        <taxon>Bacteroidia</taxon>
        <taxon>Bacteroidales</taxon>
        <taxon>Dysgonomonadaceae</taxon>
        <taxon>Dysgonomonas</taxon>
        <taxon>environmental samples</taxon>
    </lineage>
</organism>
<dbReference type="GO" id="GO:0098797">
    <property type="term" value="C:plasma membrane protein complex"/>
    <property type="evidence" value="ECO:0007669"/>
    <property type="project" value="TreeGrafter"/>
</dbReference>
<name>A0A212K2V6_9BACT</name>
<dbReference type="PANTHER" id="PTHR33446">
    <property type="entry name" value="PROTEIN TONB-RELATED"/>
    <property type="match status" value="1"/>
</dbReference>
<feature type="domain" description="TonB C-terminal" evidence="1">
    <location>
        <begin position="84"/>
        <end position="155"/>
    </location>
</feature>
<dbReference type="RefSeq" id="WP_296943813.1">
    <property type="nucleotide sequence ID" value="NZ_LT599032.1"/>
</dbReference>
<reference evidence="2" key="1">
    <citation type="submission" date="2016-04" db="EMBL/GenBank/DDBJ databases">
        <authorList>
            <person name="Evans L.H."/>
            <person name="Alamgir A."/>
            <person name="Owens N."/>
            <person name="Weber N.D."/>
            <person name="Virtaneva K."/>
            <person name="Barbian K."/>
            <person name="Babar A."/>
            <person name="Rosenke K."/>
        </authorList>
    </citation>
    <scope>NUCLEOTIDE SEQUENCE</scope>
    <source>
        <strain evidence="2">86-1</strain>
    </source>
</reference>
<dbReference type="SUPFAM" id="SSF74653">
    <property type="entry name" value="TolA/TonB C-terminal domain"/>
    <property type="match status" value="1"/>
</dbReference>
<sequence length="195" mass="22893">MRMYFTFPLFLSFYLCIYSQQNKEVRPFYVKNDTLIENRLLLDSKQLNEINIEEFTEPPIFISTEILPQFVGGDSVMEAFFNKNIRYPRTVTKGEVQGFVIARFVVLKDGKIDPRNIKIITSLSHDCDNEVVRLLHKMPSWMPGRQGGFPVPFYQTIGVYLGKKKLKTVRRLVPGEINVDECKWNGYHEIIEKRY</sequence>
<dbReference type="InterPro" id="IPR051045">
    <property type="entry name" value="TonB-dependent_transducer"/>
</dbReference>
<evidence type="ECO:0000313" key="2">
    <source>
        <dbReference type="EMBL" id="SBW05977.1"/>
    </source>
</evidence>
<proteinExistence type="predicted"/>
<protein>
    <recommendedName>
        <fullName evidence="1">TonB C-terminal domain-containing protein</fullName>
    </recommendedName>
</protein>
<gene>
    <name evidence="2" type="ORF">KL86DYS1_31252</name>
</gene>
<dbReference type="Pfam" id="PF03544">
    <property type="entry name" value="TonB_C"/>
    <property type="match status" value="1"/>
</dbReference>
<dbReference type="AlphaFoldDB" id="A0A212K2V6"/>
<dbReference type="GO" id="GO:0055085">
    <property type="term" value="P:transmembrane transport"/>
    <property type="evidence" value="ECO:0007669"/>
    <property type="project" value="InterPro"/>
</dbReference>
<dbReference type="Gene3D" id="3.30.1150.10">
    <property type="match status" value="1"/>
</dbReference>